<keyword evidence="2" id="KW-1185">Reference proteome</keyword>
<organism evidence="1 2">
    <name type="scientific">Corynespora cassiicola Philippines</name>
    <dbReference type="NCBI Taxonomy" id="1448308"/>
    <lineage>
        <taxon>Eukaryota</taxon>
        <taxon>Fungi</taxon>
        <taxon>Dikarya</taxon>
        <taxon>Ascomycota</taxon>
        <taxon>Pezizomycotina</taxon>
        <taxon>Dothideomycetes</taxon>
        <taxon>Pleosporomycetidae</taxon>
        <taxon>Pleosporales</taxon>
        <taxon>Corynesporascaceae</taxon>
        <taxon>Corynespora</taxon>
    </lineage>
</organism>
<sequence length="186" mass="20173">MPFLHSSMMLPAAKAVMDMAGYTTPRLTHGPFILAVSSILTILDSKLSEQLSQALTEACHTHHASLCADRFTAHGIQHGYLFMRHILSRGSSSIFLVSGSKCQSFGGKEVSRSLLSWSISPATAPFTCMYDVAFNPSNYGVKRYPLHEMMEGGGSADAENFNVTAADLALEDIPSKATYEGYQLDS</sequence>
<accession>A0A2T2P6W8</accession>
<name>A0A2T2P6W8_CORCC</name>
<protein>
    <submittedName>
        <fullName evidence="1">Uncharacterized protein</fullName>
    </submittedName>
</protein>
<evidence type="ECO:0000313" key="1">
    <source>
        <dbReference type="EMBL" id="PSN73323.1"/>
    </source>
</evidence>
<dbReference type="Proteomes" id="UP000240883">
    <property type="component" value="Unassembled WGS sequence"/>
</dbReference>
<dbReference type="AlphaFoldDB" id="A0A2T2P6W8"/>
<evidence type="ECO:0000313" key="2">
    <source>
        <dbReference type="Proteomes" id="UP000240883"/>
    </source>
</evidence>
<dbReference type="EMBL" id="KZ678129">
    <property type="protein sequence ID" value="PSN73323.1"/>
    <property type="molecule type" value="Genomic_DNA"/>
</dbReference>
<proteinExistence type="predicted"/>
<gene>
    <name evidence="1" type="ORF">BS50DRAFT_582868</name>
</gene>
<reference evidence="1 2" key="1">
    <citation type="journal article" date="2018" name="Front. Microbiol.">
        <title>Genome-Wide Analysis of Corynespora cassiicola Leaf Fall Disease Putative Effectors.</title>
        <authorList>
            <person name="Lopez D."/>
            <person name="Ribeiro S."/>
            <person name="Label P."/>
            <person name="Fumanal B."/>
            <person name="Venisse J.S."/>
            <person name="Kohler A."/>
            <person name="de Oliveira R.R."/>
            <person name="Labutti K."/>
            <person name="Lipzen A."/>
            <person name="Lail K."/>
            <person name="Bauer D."/>
            <person name="Ohm R.A."/>
            <person name="Barry K.W."/>
            <person name="Spatafora J."/>
            <person name="Grigoriev I.V."/>
            <person name="Martin F.M."/>
            <person name="Pujade-Renaud V."/>
        </authorList>
    </citation>
    <scope>NUCLEOTIDE SEQUENCE [LARGE SCALE GENOMIC DNA]</scope>
    <source>
        <strain evidence="1 2">Philippines</strain>
    </source>
</reference>